<dbReference type="PANTHER" id="PTHR42966:SF1">
    <property type="entry name" value="SIALIC ACID SYNTHASE"/>
    <property type="match status" value="1"/>
</dbReference>
<feature type="domain" description="AFP-like" evidence="1">
    <location>
        <begin position="284"/>
        <end position="340"/>
    </location>
</feature>
<accession>A0ABW9W785</accession>
<dbReference type="SUPFAM" id="SSF51569">
    <property type="entry name" value="Aldolase"/>
    <property type="match status" value="1"/>
</dbReference>
<reference evidence="2 3" key="1">
    <citation type="submission" date="2019-12" db="EMBL/GenBank/DDBJ databases">
        <title>Novel species isolated from a subtropical stream in China.</title>
        <authorList>
            <person name="Lu H."/>
        </authorList>
    </citation>
    <scope>NUCLEOTIDE SEQUENCE [LARGE SCALE GENOMIC DNA]</scope>
    <source>
        <strain evidence="2 3">CY42W</strain>
    </source>
</reference>
<dbReference type="Pfam" id="PF03102">
    <property type="entry name" value="NeuB"/>
    <property type="match status" value="1"/>
</dbReference>
<dbReference type="PANTHER" id="PTHR42966">
    <property type="entry name" value="N-ACETYLNEURAMINATE SYNTHASE"/>
    <property type="match status" value="1"/>
</dbReference>
<dbReference type="RefSeq" id="WP_161057512.1">
    <property type="nucleotide sequence ID" value="NZ_WWCT01000026.1"/>
</dbReference>
<dbReference type="InterPro" id="IPR013132">
    <property type="entry name" value="PseI/NeuA/B-like_N"/>
</dbReference>
<dbReference type="InterPro" id="IPR036732">
    <property type="entry name" value="AFP_Neu5c_C_sf"/>
</dbReference>
<dbReference type="InterPro" id="IPR006190">
    <property type="entry name" value="SAF_AFP_Neu5Ac"/>
</dbReference>
<dbReference type="SMART" id="SM00858">
    <property type="entry name" value="SAF"/>
    <property type="match status" value="1"/>
</dbReference>
<protein>
    <submittedName>
        <fullName evidence="2">N-acylneuraminate-9-phosphate synthase</fullName>
    </submittedName>
</protein>
<dbReference type="Pfam" id="PF08666">
    <property type="entry name" value="SAF"/>
    <property type="match status" value="1"/>
</dbReference>
<dbReference type="InterPro" id="IPR013974">
    <property type="entry name" value="SAF"/>
</dbReference>
<gene>
    <name evidence="2" type="ORF">GTP69_25550</name>
</gene>
<dbReference type="Gene3D" id="3.20.20.70">
    <property type="entry name" value="Aldolase class I"/>
    <property type="match status" value="1"/>
</dbReference>
<keyword evidence="3" id="KW-1185">Reference proteome</keyword>
<dbReference type="SUPFAM" id="SSF51269">
    <property type="entry name" value="AFP III-like domain"/>
    <property type="match status" value="1"/>
</dbReference>
<dbReference type="EMBL" id="WWCT01000026">
    <property type="protein sequence ID" value="MYN29776.1"/>
    <property type="molecule type" value="Genomic_DNA"/>
</dbReference>
<name>A0ABW9W785_9BURK</name>
<dbReference type="InterPro" id="IPR013785">
    <property type="entry name" value="Aldolase_TIM"/>
</dbReference>
<comment type="caution">
    <text evidence="2">The sequence shown here is derived from an EMBL/GenBank/DDBJ whole genome shotgun (WGS) entry which is preliminary data.</text>
</comment>
<dbReference type="Gene3D" id="3.90.1210.10">
    <property type="entry name" value="Antifreeze-like/N-acetylneuraminic acid synthase C-terminal domain"/>
    <property type="match status" value="1"/>
</dbReference>
<evidence type="ECO:0000259" key="1">
    <source>
        <dbReference type="PROSITE" id="PS50844"/>
    </source>
</evidence>
<dbReference type="InterPro" id="IPR057736">
    <property type="entry name" value="SAF_PseI/NeuA/NeuB"/>
</dbReference>
<sequence length="340" mass="37155">MKLNDGIILENHGKPYFIAELNTSHFGKVDIAKDMIVAAKAAGCDCVKFQSWSASTLYSTTYYRQNPVAKRFVDKFSFSSEQQKELAEFARAQGIAFASTPYSRDEVDFLLQECGVPFIKIASMEIDNLPYLEYIARTGTAIILSTGMADQDEIDRAVRCIRAAGNDNVCVLHCVSIYPAAPSTINLNNMLTLRERHPDLVIGYSDHTLGAATPTAAVALGAPVIEKHFTLDAGKIGMDNQMAMEPDAFGAMIISCREAWESLGSFERVVSEAELAQRRNMRRSVVSRRAIAAGAVITAEDLDFKRPGDGFSPAQVDQVLGHKALQDIAADEVIYAAMLA</sequence>
<organism evidence="2 3">
    <name type="scientific">Duganella levis</name>
    <dbReference type="NCBI Taxonomy" id="2692169"/>
    <lineage>
        <taxon>Bacteria</taxon>
        <taxon>Pseudomonadati</taxon>
        <taxon>Pseudomonadota</taxon>
        <taxon>Betaproteobacteria</taxon>
        <taxon>Burkholderiales</taxon>
        <taxon>Oxalobacteraceae</taxon>
        <taxon>Telluria group</taxon>
        <taxon>Duganella</taxon>
    </lineage>
</organism>
<evidence type="ECO:0000313" key="3">
    <source>
        <dbReference type="Proteomes" id="UP000642144"/>
    </source>
</evidence>
<dbReference type="Proteomes" id="UP000642144">
    <property type="component" value="Unassembled WGS sequence"/>
</dbReference>
<dbReference type="InterPro" id="IPR051690">
    <property type="entry name" value="PseI-like"/>
</dbReference>
<dbReference type="CDD" id="cd11615">
    <property type="entry name" value="SAF_NeuB_like"/>
    <property type="match status" value="1"/>
</dbReference>
<proteinExistence type="predicted"/>
<dbReference type="PROSITE" id="PS50844">
    <property type="entry name" value="AFP_LIKE"/>
    <property type="match status" value="1"/>
</dbReference>
<evidence type="ECO:0000313" key="2">
    <source>
        <dbReference type="EMBL" id="MYN29776.1"/>
    </source>
</evidence>